<evidence type="ECO:0000313" key="3">
    <source>
        <dbReference type="Proteomes" id="UP001586593"/>
    </source>
</evidence>
<feature type="compositionally biased region" description="Low complexity" evidence="1">
    <location>
        <begin position="67"/>
        <end position="89"/>
    </location>
</feature>
<gene>
    <name evidence="2" type="ORF">VTK73DRAFT_3595</name>
</gene>
<feature type="region of interest" description="Disordered" evidence="1">
    <location>
        <begin position="60"/>
        <end position="92"/>
    </location>
</feature>
<proteinExistence type="predicted"/>
<keyword evidence="3" id="KW-1185">Reference proteome</keyword>
<comment type="caution">
    <text evidence="2">The sequence shown here is derived from an EMBL/GenBank/DDBJ whole genome shotgun (WGS) entry which is preliminary data.</text>
</comment>
<evidence type="ECO:0000313" key="2">
    <source>
        <dbReference type="EMBL" id="KAL1841074.1"/>
    </source>
</evidence>
<accession>A0ABR3VGT4</accession>
<feature type="region of interest" description="Disordered" evidence="1">
    <location>
        <begin position="1"/>
        <end position="38"/>
    </location>
</feature>
<reference evidence="2 3" key="1">
    <citation type="journal article" date="2024" name="Commun. Biol.">
        <title>Comparative genomic analysis of thermophilic fungi reveals convergent evolutionary adaptations and gene losses.</title>
        <authorList>
            <person name="Steindorff A.S."/>
            <person name="Aguilar-Pontes M.V."/>
            <person name="Robinson A.J."/>
            <person name="Andreopoulos B."/>
            <person name="LaButti K."/>
            <person name="Kuo A."/>
            <person name="Mondo S."/>
            <person name="Riley R."/>
            <person name="Otillar R."/>
            <person name="Haridas S."/>
            <person name="Lipzen A."/>
            <person name="Grimwood J."/>
            <person name="Schmutz J."/>
            <person name="Clum A."/>
            <person name="Reid I.D."/>
            <person name="Moisan M.C."/>
            <person name="Butler G."/>
            <person name="Nguyen T.T.M."/>
            <person name="Dewar K."/>
            <person name="Conant G."/>
            <person name="Drula E."/>
            <person name="Henrissat B."/>
            <person name="Hansel C."/>
            <person name="Singer S."/>
            <person name="Hutchinson M.I."/>
            <person name="de Vries R.P."/>
            <person name="Natvig D.O."/>
            <person name="Powell A.J."/>
            <person name="Tsang A."/>
            <person name="Grigoriev I.V."/>
        </authorList>
    </citation>
    <scope>NUCLEOTIDE SEQUENCE [LARGE SCALE GENOMIC DNA]</scope>
    <source>
        <strain evidence="2 3">ATCC 24622</strain>
    </source>
</reference>
<evidence type="ECO:0000256" key="1">
    <source>
        <dbReference type="SAM" id="MobiDB-lite"/>
    </source>
</evidence>
<organism evidence="2 3">
    <name type="scientific">Phialemonium thermophilum</name>
    <dbReference type="NCBI Taxonomy" id="223376"/>
    <lineage>
        <taxon>Eukaryota</taxon>
        <taxon>Fungi</taxon>
        <taxon>Dikarya</taxon>
        <taxon>Ascomycota</taxon>
        <taxon>Pezizomycotina</taxon>
        <taxon>Sordariomycetes</taxon>
        <taxon>Sordariomycetidae</taxon>
        <taxon>Cephalothecales</taxon>
        <taxon>Cephalothecaceae</taxon>
        <taxon>Phialemonium</taxon>
    </lineage>
</organism>
<sequence>MKPKEVAKVPVATRLLQRPPSNSGPAARPPPSSRKDCTEPIQEMASGVDVRSRWVSYQANHPLSNDSSSSLGARAMSSVDSSGGLSGSSLTPMAFSSSILYDGRLHRK</sequence>
<dbReference type="EMBL" id="JAZHXJ010002119">
    <property type="protein sequence ID" value="KAL1841074.1"/>
    <property type="molecule type" value="Genomic_DNA"/>
</dbReference>
<protein>
    <submittedName>
        <fullName evidence="2">Uncharacterized protein</fullName>
    </submittedName>
</protein>
<dbReference type="Proteomes" id="UP001586593">
    <property type="component" value="Unassembled WGS sequence"/>
</dbReference>
<name>A0ABR3VGT4_9PEZI</name>